<proteinExistence type="predicted"/>
<protein>
    <submittedName>
        <fullName evidence="1">Uncharacterized protein</fullName>
    </submittedName>
</protein>
<organism evidence="1 2">
    <name type="scientific">Paractinoplanes rishiriensis</name>
    <dbReference type="NCBI Taxonomy" id="1050105"/>
    <lineage>
        <taxon>Bacteria</taxon>
        <taxon>Bacillati</taxon>
        <taxon>Actinomycetota</taxon>
        <taxon>Actinomycetes</taxon>
        <taxon>Micromonosporales</taxon>
        <taxon>Micromonosporaceae</taxon>
        <taxon>Paractinoplanes</taxon>
    </lineage>
</organism>
<gene>
    <name evidence="1" type="ORF">Ari01nite_96390</name>
</gene>
<dbReference type="EMBL" id="BOMV01000123">
    <property type="protein sequence ID" value="GIF02175.1"/>
    <property type="molecule type" value="Genomic_DNA"/>
</dbReference>
<evidence type="ECO:0000313" key="1">
    <source>
        <dbReference type="EMBL" id="GIF02175.1"/>
    </source>
</evidence>
<keyword evidence="2" id="KW-1185">Reference proteome</keyword>
<dbReference type="Proteomes" id="UP000636960">
    <property type="component" value="Unassembled WGS sequence"/>
</dbReference>
<sequence>MKSGGGRPPRDPVDPEPAVHEMVCEAETPDEMLFVCTDSACGRKVVLGKSVPGLTAVVRGDFSARHIGSHGGPAFGDVTIA</sequence>
<dbReference type="AlphaFoldDB" id="A0A919N069"/>
<evidence type="ECO:0000313" key="2">
    <source>
        <dbReference type="Proteomes" id="UP000636960"/>
    </source>
</evidence>
<reference evidence="1" key="1">
    <citation type="submission" date="2021-01" db="EMBL/GenBank/DDBJ databases">
        <title>Whole genome shotgun sequence of Actinoplanes rishiriensis NBRC 108556.</title>
        <authorList>
            <person name="Komaki H."/>
            <person name="Tamura T."/>
        </authorList>
    </citation>
    <scope>NUCLEOTIDE SEQUENCE</scope>
    <source>
        <strain evidence="1">NBRC 108556</strain>
    </source>
</reference>
<comment type="caution">
    <text evidence="1">The sequence shown here is derived from an EMBL/GenBank/DDBJ whole genome shotgun (WGS) entry which is preliminary data.</text>
</comment>
<name>A0A919N069_9ACTN</name>
<accession>A0A919N069</accession>